<dbReference type="Proteomes" id="UP000706525">
    <property type="component" value="Unassembled WGS sequence"/>
</dbReference>
<name>A0ABM8WP17_9BURK</name>
<dbReference type="NCBIfam" id="TIGR02035">
    <property type="entry name" value="D_Ser_am_lyase"/>
    <property type="match status" value="1"/>
</dbReference>
<protein>
    <recommendedName>
        <fullName evidence="4">Probable D-serine dehydratase</fullName>
        <ecNumber evidence="4">4.3.1.18</ecNumber>
    </recommendedName>
    <alternativeName>
        <fullName evidence="4">D-serine deaminase</fullName>
        <shortName evidence="4">DSD</shortName>
    </alternativeName>
</protein>
<dbReference type="Pfam" id="PF00291">
    <property type="entry name" value="PALP"/>
    <property type="match status" value="1"/>
</dbReference>
<dbReference type="GO" id="GO:0008721">
    <property type="term" value="F:D-serine ammonia-lyase activity"/>
    <property type="evidence" value="ECO:0007669"/>
    <property type="project" value="UniProtKB-EC"/>
</dbReference>
<evidence type="ECO:0000256" key="3">
    <source>
        <dbReference type="ARBA" id="ARBA00023239"/>
    </source>
</evidence>
<dbReference type="EMBL" id="CAJZAG010000003">
    <property type="protein sequence ID" value="CAG9169181.1"/>
    <property type="molecule type" value="Genomic_DNA"/>
</dbReference>
<dbReference type="InterPro" id="IPR050147">
    <property type="entry name" value="Ser/Thr_Dehydratase"/>
</dbReference>
<dbReference type="RefSeq" id="WP_223984497.1">
    <property type="nucleotide sequence ID" value="NZ_CAJZAG010000003.1"/>
</dbReference>
<proteinExistence type="inferred from homology"/>
<dbReference type="InterPro" id="IPR001926">
    <property type="entry name" value="TrpB-like_PALP"/>
</dbReference>
<feature type="domain" description="Tryptophan synthase beta chain-like PALP" evidence="5">
    <location>
        <begin position="87"/>
        <end position="388"/>
    </location>
</feature>
<evidence type="ECO:0000313" key="7">
    <source>
        <dbReference type="Proteomes" id="UP000706525"/>
    </source>
</evidence>
<keyword evidence="3 4" id="KW-0456">Lyase</keyword>
<comment type="cofactor">
    <cofactor evidence="1 4">
        <name>pyridoxal 5'-phosphate</name>
        <dbReference type="ChEBI" id="CHEBI:597326"/>
    </cofactor>
</comment>
<evidence type="ECO:0000313" key="6">
    <source>
        <dbReference type="EMBL" id="CAG9169181.1"/>
    </source>
</evidence>
<evidence type="ECO:0000256" key="2">
    <source>
        <dbReference type="ARBA" id="ARBA00022898"/>
    </source>
</evidence>
<dbReference type="HAMAP" id="MF_01030">
    <property type="entry name" value="D_Ser_dehydrat"/>
    <property type="match status" value="1"/>
</dbReference>
<dbReference type="InterPro" id="IPR011780">
    <property type="entry name" value="D_Ser_am_lyase"/>
</dbReference>
<gene>
    <name evidence="4 6" type="primary">dsdA</name>
    <name evidence="6" type="ORF">LMG32289_01595</name>
</gene>
<dbReference type="EC" id="4.3.1.18" evidence="4"/>
<comment type="catalytic activity">
    <reaction evidence="4">
        <text>D-serine = pyruvate + NH4(+)</text>
        <dbReference type="Rhea" id="RHEA:13977"/>
        <dbReference type="ChEBI" id="CHEBI:15361"/>
        <dbReference type="ChEBI" id="CHEBI:28938"/>
        <dbReference type="ChEBI" id="CHEBI:35247"/>
        <dbReference type="EC" id="4.3.1.18"/>
    </reaction>
</comment>
<comment type="similarity">
    <text evidence="4">Belongs to the serine/threonine dehydratase family. DsdA subfamily.</text>
</comment>
<evidence type="ECO:0000259" key="5">
    <source>
        <dbReference type="Pfam" id="PF00291"/>
    </source>
</evidence>
<dbReference type="InterPro" id="IPR036052">
    <property type="entry name" value="TrpB-like_PALP_sf"/>
</dbReference>
<sequence length="452" mass="48021">MTSETTSPEQTLLNDLRAARPLLWTNDGRSDAARVETVVDGRAISLADSNAAQDRFLRFAPLLAKLFPELAETGGRIESGLHRVPAMQRALGLGPEQGALWVKADHSLPVAGSIKARGGIHEVLEFAETLALENGLVTRQSDYTVLAQAPARELFARYEVAVGSTGNLGLSIGVMAAALGFRATVHMSADAKEWKKTRLRARGVNVVEHAGDYAEAVAAGRRQAEQDAYCYFVDDERSLSLMLGYSAAALHLRDQFEAEGIVVDAAHPLFVYLPCGVGGAPAGIAFGLRQIYGPHVYAFFAEPTQSPCFFVEMLAPGKSVYDYGLDNRTEADGLAVPRASDLAAAAMAPILAGGYTVADETLFLDLHRLRVSEGMHIEPSAAAGFSGPRMLTRSAAGQAWLAETGLTAALPQATHLVWTTGGLFVPPEAYAEFAERGAAIAVRGDDDISPAG</sequence>
<feature type="modified residue" description="N6-(pyridoxal phosphate)lysine" evidence="4">
    <location>
        <position position="115"/>
    </location>
</feature>
<dbReference type="SUPFAM" id="SSF53686">
    <property type="entry name" value="Tryptophan synthase beta subunit-like PLP-dependent enzymes"/>
    <property type="match status" value="1"/>
</dbReference>
<dbReference type="PANTHER" id="PTHR48078:SF9">
    <property type="entry name" value="D-SERINE DEHYDRATASE"/>
    <property type="match status" value="1"/>
</dbReference>
<dbReference type="PANTHER" id="PTHR48078">
    <property type="entry name" value="THREONINE DEHYDRATASE, MITOCHONDRIAL-RELATED"/>
    <property type="match status" value="1"/>
</dbReference>
<comment type="caution">
    <text evidence="6">The sequence shown here is derived from an EMBL/GenBank/DDBJ whole genome shotgun (WGS) entry which is preliminary data.</text>
</comment>
<dbReference type="NCBIfam" id="NF002823">
    <property type="entry name" value="PRK02991.1"/>
    <property type="match status" value="1"/>
</dbReference>
<accession>A0ABM8WP17</accession>
<dbReference type="Gene3D" id="3.40.50.1100">
    <property type="match status" value="2"/>
</dbReference>
<evidence type="ECO:0000256" key="1">
    <source>
        <dbReference type="ARBA" id="ARBA00001933"/>
    </source>
</evidence>
<reference evidence="6 7" key="1">
    <citation type="submission" date="2021-08" db="EMBL/GenBank/DDBJ databases">
        <authorList>
            <person name="Peeters C."/>
        </authorList>
    </citation>
    <scope>NUCLEOTIDE SEQUENCE [LARGE SCALE GENOMIC DNA]</scope>
    <source>
        <strain evidence="6 7">LMG 32289</strain>
    </source>
</reference>
<evidence type="ECO:0000256" key="4">
    <source>
        <dbReference type="HAMAP-Rule" id="MF_01030"/>
    </source>
</evidence>
<keyword evidence="2 4" id="KW-0663">Pyridoxal phosphate</keyword>
<keyword evidence="7" id="KW-1185">Reference proteome</keyword>
<organism evidence="6 7">
    <name type="scientific">Cupriavidus pampae</name>
    <dbReference type="NCBI Taxonomy" id="659251"/>
    <lineage>
        <taxon>Bacteria</taxon>
        <taxon>Pseudomonadati</taxon>
        <taxon>Pseudomonadota</taxon>
        <taxon>Betaproteobacteria</taxon>
        <taxon>Burkholderiales</taxon>
        <taxon>Burkholderiaceae</taxon>
        <taxon>Cupriavidus</taxon>
    </lineage>
</organism>